<feature type="transmembrane region" description="Helical" evidence="1">
    <location>
        <begin position="27"/>
        <end position="47"/>
    </location>
</feature>
<accession>A0AAC9YR19</accession>
<keyword evidence="1" id="KW-0472">Membrane</keyword>
<keyword evidence="3" id="KW-1185">Reference proteome</keyword>
<evidence type="ECO:0000313" key="3">
    <source>
        <dbReference type="Proteomes" id="UP000217144"/>
    </source>
</evidence>
<sequence length="104" mass="11015">MKIIASLVAGAAAGVAAVFLHLFLPPFGIALAVIGTFTAIWAVGRSYGKRKYKVLATLAWMFIFTRGASFGNGNEIFIQGDSLGNYFLAFSFIAIIAALLLPAN</sequence>
<protein>
    <submittedName>
        <fullName evidence="2">Uncharacterized protein</fullName>
    </submittedName>
</protein>
<dbReference type="RefSeq" id="WP_095671422.1">
    <property type="nucleotide sequence ID" value="NZ_CP016769.1"/>
</dbReference>
<keyword evidence="1" id="KW-0812">Transmembrane</keyword>
<feature type="transmembrane region" description="Helical" evidence="1">
    <location>
        <begin position="83"/>
        <end position="101"/>
    </location>
</feature>
<gene>
    <name evidence="2" type="ORF">A1s21148_05435</name>
</gene>
<keyword evidence="1" id="KW-1133">Transmembrane helix</keyword>
<evidence type="ECO:0000256" key="1">
    <source>
        <dbReference type="SAM" id="Phobius"/>
    </source>
</evidence>
<dbReference type="KEGG" id="plan:A1s21148_05435"/>
<proteinExistence type="predicted"/>
<evidence type="ECO:0000313" key="2">
    <source>
        <dbReference type="EMBL" id="ASY10931.1"/>
    </source>
</evidence>
<organism evidence="2 3">
    <name type="scientific">Candidatus Planktophila lacus</name>
    <dbReference type="NCBI Taxonomy" id="1884913"/>
    <lineage>
        <taxon>Bacteria</taxon>
        <taxon>Bacillati</taxon>
        <taxon>Actinomycetota</taxon>
        <taxon>Actinomycetes</taxon>
        <taxon>Candidatus Nanopelagicales</taxon>
        <taxon>Candidatus Nanopelagicaceae</taxon>
        <taxon>Candidatus Planktophila</taxon>
    </lineage>
</organism>
<reference evidence="2 3" key="1">
    <citation type="submission" date="2016-07" db="EMBL/GenBank/DDBJ databases">
        <title>High microdiversification within the ubiquitous acI lineage of Actinobacteria.</title>
        <authorList>
            <person name="Neuenschwander S.M."/>
            <person name="Salcher M."/>
            <person name="Ghai R."/>
            <person name="Pernthaler J."/>
        </authorList>
    </citation>
    <scope>NUCLEOTIDE SEQUENCE [LARGE SCALE GENOMIC DNA]</scope>
    <source>
        <strain evidence="2">MMS-21-148</strain>
    </source>
</reference>
<dbReference type="AlphaFoldDB" id="A0AAC9YR19"/>
<name>A0AAC9YR19_9ACTN</name>
<dbReference type="Proteomes" id="UP000217144">
    <property type="component" value="Chromosome"/>
</dbReference>
<dbReference type="EMBL" id="CP016769">
    <property type="protein sequence ID" value="ASY10931.1"/>
    <property type="molecule type" value="Genomic_DNA"/>
</dbReference>
<feature type="transmembrane region" description="Helical" evidence="1">
    <location>
        <begin position="54"/>
        <end position="71"/>
    </location>
</feature>